<evidence type="ECO:0000256" key="1">
    <source>
        <dbReference type="ARBA" id="ARBA00000085"/>
    </source>
</evidence>
<keyword evidence="10 11" id="KW-0472">Membrane</keyword>
<dbReference type="Gene3D" id="3.30.565.10">
    <property type="entry name" value="Histidine kinase-like ATPase, C-terminal domain"/>
    <property type="match status" value="1"/>
</dbReference>
<comment type="subcellular location">
    <subcellularLocation>
        <location evidence="2">Cell membrane</location>
    </subcellularLocation>
</comment>
<keyword evidence="9" id="KW-0902">Two-component regulatory system</keyword>
<evidence type="ECO:0000256" key="5">
    <source>
        <dbReference type="ARBA" id="ARBA00022679"/>
    </source>
</evidence>
<evidence type="ECO:0000256" key="7">
    <source>
        <dbReference type="ARBA" id="ARBA00022777"/>
    </source>
</evidence>
<dbReference type="PANTHER" id="PTHR45436">
    <property type="entry name" value="SENSOR HISTIDINE KINASE YKOH"/>
    <property type="match status" value="1"/>
</dbReference>
<evidence type="ECO:0000256" key="8">
    <source>
        <dbReference type="ARBA" id="ARBA00022989"/>
    </source>
</evidence>
<evidence type="ECO:0000259" key="12">
    <source>
        <dbReference type="PROSITE" id="PS50109"/>
    </source>
</evidence>
<keyword evidence="7 13" id="KW-0418">Kinase</keyword>
<dbReference type="PANTHER" id="PTHR45436:SF5">
    <property type="entry name" value="SENSOR HISTIDINE KINASE TRCS"/>
    <property type="match status" value="1"/>
</dbReference>
<dbReference type="PRINTS" id="PR00344">
    <property type="entry name" value="BCTRLSENSOR"/>
</dbReference>
<feature type="transmembrane region" description="Helical" evidence="11">
    <location>
        <begin position="142"/>
        <end position="161"/>
    </location>
</feature>
<dbReference type="GO" id="GO:0000155">
    <property type="term" value="F:phosphorelay sensor kinase activity"/>
    <property type="evidence" value="ECO:0007669"/>
    <property type="project" value="InterPro"/>
</dbReference>
<evidence type="ECO:0000313" key="14">
    <source>
        <dbReference type="Proteomes" id="UP000655751"/>
    </source>
</evidence>
<name>A0A931ILI3_9NOCA</name>
<dbReference type="InterPro" id="IPR004358">
    <property type="entry name" value="Sig_transdc_His_kin-like_C"/>
</dbReference>
<dbReference type="Gene3D" id="1.10.287.130">
    <property type="match status" value="1"/>
</dbReference>
<dbReference type="PROSITE" id="PS50109">
    <property type="entry name" value="HIS_KIN"/>
    <property type="match status" value="1"/>
</dbReference>
<dbReference type="CDD" id="cd00082">
    <property type="entry name" value="HisKA"/>
    <property type="match status" value="1"/>
</dbReference>
<sequence>MLSLRTRVALAAGLGASIIVAALAVFLSVMIARTNLNHLDDQLDTAAELVELNADTAQLLLGRIGDAGAFAVTLRVHGAVTAATTTQLPELPDGRSTRTVDGVEYRVRTLTLRRDTPNPMTVSVAAPTVRAQTVTRTQQRRVLLTGAAAVLAATGLGWIFGGRAVRPLVDLTRRIGTDSLSPDLTGTGRGVREAAQLSAAVGAMLARISEARGQTQAALDTARTFASTAAHELRTPLTAMRTDLEVMRGLDLPREQRTDIIDDVLRKQGGIESTLTALEQLASGELAADRHGHTTLDLVELADEAAHDARRHHPQTDIAVLTDPPLPVIGHRGGLRSILDNAITNAVKHGRATRVHITAHRGRDHVLLLVDDDGTGVPPEERDAVFTRFHRGANAHRDGSGLGLALVAQQAELHHGRAYIDDSPLGGARLVVEIA</sequence>
<keyword evidence="8 11" id="KW-1133">Transmembrane helix</keyword>
<protein>
    <recommendedName>
        <fullName evidence="3">histidine kinase</fullName>
        <ecNumber evidence="3">2.7.13.3</ecNumber>
    </recommendedName>
</protein>
<dbReference type="EMBL" id="JADMLG010000028">
    <property type="protein sequence ID" value="MBH0781728.1"/>
    <property type="molecule type" value="Genomic_DNA"/>
</dbReference>
<dbReference type="GO" id="GO:0005886">
    <property type="term" value="C:plasma membrane"/>
    <property type="evidence" value="ECO:0007669"/>
    <property type="project" value="UniProtKB-SubCell"/>
</dbReference>
<evidence type="ECO:0000313" key="13">
    <source>
        <dbReference type="EMBL" id="MBH0781728.1"/>
    </source>
</evidence>
<dbReference type="SMART" id="SM00387">
    <property type="entry name" value="HATPase_c"/>
    <property type="match status" value="1"/>
</dbReference>
<evidence type="ECO:0000256" key="2">
    <source>
        <dbReference type="ARBA" id="ARBA00004236"/>
    </source>
</evidence>
<keyword evidence="4" id="KW-0597">Phosphoprotein</keyword>
<evidence type="ECO:0000256" key="10">
    <source>
        <dbReference type="ARBA" id="ARBA00023136"/>
    </source>
</evidence>
<dbReference type="InterPro" id="IPR050428">
    <property type="entry name" value="TCS_sensor_his_kinase"/>
</dbReference>
<dbReference type="Pfam" id="PF00512">
    <property type="entry name" value="HisKA"/>
    <property type="match status" value="1"/>
</dbReference>
<comment type="caution">
    <text evidence="13">The sequence shown here is derived from an EMBL/GenBank/DDBJ whole genome shotgun (WGS) entry which is preliminary data.</text>
</comment>
<dbReference type="InterPro" id="IPR003594">
    <property type="entry name" value="HATPase_dom"/>
</dbReference>
<feature type="transmembrane region" description="Helical" evidence="11">
    <location>
        <begin position="12"/>
        <end position="32"/>
    </location>
</feature>
<organism evidence="13 14">
    <name type="scientific">Nocardia bovistercoris</name>
    <dbReference type="NCBI Taxonomy" id="2785916"/>
    <lineage>
        <taxon>Bacteria</taxon>
        <taxon>Bacillati</taxon>
        <taxon>Actinomycetota</taxon>
        <taxon>Actinomycetes</taxon>
        <taxon>Mycobacteriales</taxon>
        <taxon>Nocardiaceae</taxon>
        <taxon>Nocardia</taxon>
    </lineage>
</organism>
<comment type="catalytic activity">
    <reaction evidence="1">
        <text>ATP + protein L-histidine = ADP + protein N-phospho-L-histidine.</text>
        <dbReference type="EC" id="2.7.13.3"/>
    </reaction>
</comment>
<keyword evidence="6 11" id="KW-0812">Transmembrane</keyword>
<keyword evidence="14" id="KW-1185">Reference proteome</keyword>
<evidence type="ECO:0000256" key="3">
    <source>
        <dbReference type="ARBA" id="ARBA00012438"/>
    </source>
</evidence>
<dbReference type="SMART" id="SM00388">
    <property type="entry name" value="HisKA"/>
    <property type="match status" value="1"/>
</dbReference>
<dbReference type="AlphaFoldDB" id="A0A931ILI3"/>
<dbReference type="Proteomes" id="UP000655751">
    <property type="component" value="Unassembled WGS sequence"/>
</dbReference>
<dbReference type="EC" id="2.7.13.3" evidence="3"/>
<accession>A0A931ILI3</accession>
<evidence type="ECO:0000256" key="6">
    <source>
        <dbReference type="ARBA" id="ARBA00022692"/>
    </source>
</evidence>
<dbReference type="InterPro" id="IPR036097">
    <property type="entry name" value="HisK_dim/P_sf"/>
</dbReference>
<gene>
    <name evidence="13" type="ORF">IT779_36185</name>
</gene>
<dbReference type="SUPFAM" id="SSF55874">
    <property type="entry name" value="ATPase domain of HSP90 chaperone/DNA topoisomerase II/histidine kinase"/>
    <property type="match status" value="1"/>
</dbReference>
<proteinExistence type="predicted"/>
<dbReference type="InterPro" id="IPR036890">
    <property type="entry name" value="HATPase_C_sf"/>
</dbReference>
<evidence type="ECO:0000256" key="4">
    <source>
        <dbReference type="ARBA" id="ARBA00022553"/>
    </source>
</evidence>
<evidence type="ECO:0000256" key="11">
    <source>
        <dbReference type="SAM" id="Phobius"/>
    </source>
</evidence>
<keyword evidence="5" id="KW-0808">Transferase</keyword>
<dbReference type="InterPro" id="IPR003661">
    <property type="entry name" value="HisK_dim/P_dom"/>
</dbReference>
<evidence type="ECO:0000256" key="9">
    <source>
        <dbReference type="ARBA" id="ARBA00023012"/>
    </source>
</evidence>
<dbReference type="Pfam" id="PF02518">
    <property type="entry name" value="HATPase_c"/>
    <property type="match status" value="1"/>
</dbReference>
<reference evidence="13" key="1">
    <citation type="submission" date="2020-11" db="EMBL/GenBank/DDBJ databases">
        <title>Nocardia NEAU-351.nov., a novel actinomycete isolated from the cow dung.</title>
        <authorList>
            <person name="Zhang X."/>
        </authorList>
    </citation>
    <scope>NUCLEOTIDE SEQUENCE</scope>
    <source>
        <strain evidence="13">NEAU-351</strain>
    </source>
</reference>
<dbReference type="InterPro" id="IPR005467">
    <property type="entry name" value="His_kinase_dom"/>
</dbReference>
<feature type="domain" description="Histidine kinase" evidence="12">
    <location>
        <begin position="228"/>
        <end position="435"/>
    </location>
</feature>
<dbReference type="SUPFAM" id="SSF47384">
    <property type="entry name" value="Homodimeric domain of signal transducing histidine kinase"/>
    <property type="match status" value="1"/>
</dbReference>